<reference evidence="4 5" key="1">
    <citation type="journal article" date="2005" name="PLoS Biol.">
        <title>The genomes of Oryza sativa: a history of duplications.</title>
        <authorList>
            <person name="Yu J."/>
            <person name="Wang J."/>
            <person name="Lin W."/>
            <person name="Li S."/>
            <person name="Li H."/>
            <person name="Zhou J."/>
            <person name="Ni P."/>
            <person name="Dong W."/>
            <person name="Hu S."/>
            <person name="Zeng C."/>
            <person name="Zhang J."/>
            <person name="Zhang Y."/>
            <person name="Li R."/>
            <person name="Xu Z."/>
            <person name="Li S."/>
            <person name="Li X."/>
            <person name="Zheng H."/>
            <person name="Cong L."/>
            <person name="Lin L."/>
            <person name="Yin J."/>
            <person name="Geng J."/>
            <person name="Li G."/>
            <person name="Shi J."/>
            <person name="Liu J."/>
            <person name="Lv H."/>
            <person name="Li J."/>
            <person name="Wang J."/>
            <person name="Deng Y."/>
            <person name="Ran L."/>
            <person name="Shi X."/>
            <person name="Wang X."/>
            <person name="Wu Q."/>
            <person name="Li C."/>
            <person name="Ren X."/>
            <person name="Wang J."/>
            <person name="Wang X."/>
            <person name="Li D."/>
            <person name="Liu D."/>
            <person name="Zhang X."/>
            <person name="Ji Z."/>
            <person name="Zhao W."/>
            <person name="Sun Y."/>
            <person name="Zhang Z."/>
            <person name="Bao J."/>
            <person name="Han Y."/>
            <person name="Dong L."/>
            <person name="Ji J."/>
            <person name="Chen P."/>
            <person name="Wu S."/>
            <person name="Liu J."/>
            <person name="Xiao Y."/>
            <person name="Bu D."/>
            <person name="Tan J."/>
            <person name="Yang L."/>
            <person name="Ye C."/>
            <person name="Zhang J."/>
            <person name="Xu J."/>
            <person name="Zhou Y."/>
            <person name="Yu Y."/>
            <person name="Zhang B."/>
            <person name="Zhuang S."/>
            <person name="Wei H."/>
            <person name="Liu B."/>
            <person name="Lei M."/>
            <person name="Yu H."/>
            <person name="Li Y."/>
            <person name="Xu H."/>
            <person name="Wei S."/>
            <person name="He X."/>
            <person name="Fang L."/>
            <person name="Zhang Z."/>
            <person name="Zhang Y."/>
            <person name="Huang X."/>
            <person name="Su Z."/>
            <person name="Tong W."/>
            <person name="Li J."/>
            <person name="Tong Z."/>
            <person name="Li S."/>
            <person name="Ye J."/>
            <person name="Wang L."/>
            <person name="Fang L."/>
            <person name="Lei T."/>
            <person name="Chen C."/>
            <person name="Chen H."/>
            <person name="Xu Z."/>
            <person name="Li H."/>
            <person name="Huang H."/>
            <person name="Zhang F."/>
            <person name="Xu H."/>
            <person name="Li N."/>
            <person name="Zhao C."/>
            <person name="Li S."/>
            <person name="Dong L."/>
            <person name="Huang Y."/>
            <person name="Li L."/>
            <person name="Xi Y."/>
            <person name="Qi Q."/>
            <person name="Li W."/>
            <person name="Zhang B."/>
            <person name="Hu W."/>
            <person name="Zhang Y."/>
            <person name="Tian X."/>
            <person name="Jiao Y."/>
            <person name="Liang X."/>
            <person name="Jin J."/>
            <person name="Gao L."/>
            <person name="Zheng W."/>
            <person name="Hao B."/>
            <person name="Liu S."/>
            <person name="Wang W."/>
            <person name="Yuan L."/>
            <person name="Cao M."/>
            <person name="McDermott J."/>
            <person name="Samudrala R."/>
            <person name="Wang J."/>
            <person name="Wong G.K."/>
            <person name="Yang H."/>
        </authorList>
    </citation>
    <scope>NUCLEOTIDE SEQUENCE [LARGE SCALE GENOMIC DNA]</scope>
    <source>
        <strain evidence="5">cv. 93-11</strain>
    </source>
</reference>
<dbReference type="FunFam" id="1.25.40.10:FF:001204">
    <property type="entry name" value="Pentatricopeptide (PPR) repeat protein-like"/>
    <property type="match status" value="1"/>
</dbReference>
<dbReference type="FunFam" id="1.25.40.10:FF:002244">
    <property type="entry name" value="Pentatricopeptide (PPR) repeat protein-like"/>
    <property type="match status" value="1"/>
</dbReference>
<evidence type="ECO:0000256" key="2">
    <source>
        <dbReference type="ARBA" id="ARBA00022946"/>
    </source>
</evidence>
<evidence type="ECO:0000313" key="5">
    <source>
        <dbReference type="Proteomes" id="UP000007015"/>
    </source>
</evidence>
<protein>
    <recommendedName>
        <fullName evidence="6">Formamidase</fullName>
    </recommendedName>
</protein>
<dbReference type="STRING" id="39946.B8AA43"/>
<dbReference type="SUPFAM" id="SSF141130">
    <property type="entry name" value="Acetamidase/Formamidase-like"/>
    <property type="match status" value="1"/>
</dbReference>
<dbReference type="Proteomes" id="UP000007015">
    <property type="component" value="Chromosome 1"/>
</dbReference>
<keyword evidence="5" id="KW-1185">Reference proteome</keyword>
<feature type="repeat" description="PPR" evidence="3">
    <location>
        <begin position="283"/>
        <end position="317"/>
    </location>
</feature>
<dbReference type="EMBL" id="CM000126">
    <property type="protein sequence ID" value="EEC71537.1"/>
    <property type="molecule type" value="Genomic_DNA"/>
</dbReference>
<dbReference type="InterPro" id="IPR002885">
    <property type="entry name" value="PPR_rpt"/>
</dbReference>
<dbReference type="PANTHER" id="PTHR47926">
    <property type="entry name" value="PENTATRICOPEPTIDE REPEAT-CONTAINING PROTEIN"/>
    <property type="match status" value="1"/>
</dbReference>
<evidence type="ECO:0008006" key="6">
    <source>
        <dbReference type="Google" id="ProtNLM"/>
    </source>
</evidence>
<feature type="repeat" description="PPR" evidence="3">
    <location>
        <begin position="182"/>
        <end position="216"/>
    </location>
</feature>
<feature type="repeat" description="PPR" evidence="3">
    <location>
        <begin position="421"/>
        <end position="455"/>
    </location>
</feature>
<organism evidence="4 5">
    <name type="scientific">Oryza sativa subsp. indica</name>
    <name type="common">Rice</name>
    <dbReference type="NCBI Taxonomy" id="39946"/>
    <lineage>
        <taxon>Eukaryota</taxon>
        <taxon>Viridiplantae</taxon>
        <taxon>Streptophyta</taxon>
        <taxon>Embryophyta</taxon>
        <taxon>Tracheophyta</taxon>
        <taxon>Spermatophyta</taxon>
        <taxon>Magnoliopsida</taxon>
        <taxon>Liliopsida</taxon>
        <taxon>Poales</taxon>
        <taxon>Poaceae</taxon>
        <taxon>BOP clade</taxon>
        <taxon>Oryzoideae</taxon>
        <taxon>Oryzeae</taxon>
        <taxon>Oryzinae</taxon>
        <taxon>Oryza</taxon>
        <taxon>Oryza sativa</taxon>
    </lineage>
</organism>
<dbReference type="Gene3D" id="1.25.40.10">
    <property type="entry name" value="Tetratricopeptide repeat domain"/>
    <property type="match status" value="2"/>
</dbReference>
<dbReference type="InterPro" id="IPR046960">
    <property type="entry name" value="PPR_At4g14850-like_plant"/>
</dbReference>
<dbReference type="GO" id="GO:0003723">
    <property type="term" value="F:RNA binding"/>
    <property type="evidence" value="ECO:0007669"/>
    <property type="project" value="InterPro"/>
</dbReference>
<keyword evidence="1" id="KW-0677">Repeat</keyword>
<dbReference type="InterPro" id="IPR046848">
    <property type="entry name" value="E_motif"/>
</dbReference>
<dbReference type="AlphaFoldDB" id="B8AA43"/>
<dbReference type="GO" id="GO:0009451">
    <property type="term" value="P:RNA modification"/>
    <property type="evidence" value="ECO:0007669"/>
    <property type="project" value="InterPro"/>
</dbReference>
<proteinExistence type="predicted"/>
<name>B8AA43_ORYSI</name>
<dbReference type="GO" id="GO:0016811">
    <property type="term" value="F:hydrolase activity, acting on carbon-nitrogen (but not peptide) bonds, in linear amides"/>
    <property type="evidence" value="ECO:0007669"/>
    <property type="project" value="InterPro"/>
</dbReference>
<evidence type="ECO:0000256" key="1">
    <source>
        <dbReference type="ARBA" id="ARBA00022737"/>
    </source>
</evidence>
<gene>
    <name evidence="4" type="ORF">OsI_03858</name>
</gene>
<dbReference type="PANTHER" id="PTHR47926:SF490">
    <property type="entry name" value="REPEAT-LIKE SUPERFAMILY PROTEIN, PUTATIVE-RELATED"/>
    <property type="match status" value="1"/>
</dbReference>
<dbReference type="InterPro" id="IPR004304">
    <property type="entry name" value="FmdA_AmdA"/>
</dbReference>
<dbReference type="HOGENOM" id="CLU_011389_1_0_1"/>
<evidence type="ECO:0000256" key="3">
    <source>
        <dbReference type="PROSITE-ProRule" id="PRU00708"/>
    </source>
</evidence>
<dbReference type="OMA" id="RETGIAW"/>
<dbReference type="Pfam" id="PF03069">
    <property type="entry name" value="FmdA_AmdA"/>
    <property type="match status" value="1"/>
</dbReference>
<dbReference type="Pfam" id="PF13812">
    <property type="entry name" value="PPR_3"/>
    <property type="match status" value="1"/>
</dbReference>
<dbReference type="Pfam" id="PF20431">
    <property type="entry name" value="E_motif"/>
    <property type="match status" value="1"/>
</dbReference>
<accession>B8AA43</accession>
<dbReference type="Gene3D" id="2.60.120.580">
    <property type="entry name" value="Acetamidase/Formamidase-like domains"/>
    <property type="match status" value="1"/>
</dbReference>
<dbReference type="Pfam" id="PF13041">
    <property type="entry name" value="PPR_2"/>
    <property type="match status" value="1"/>
</dbReference>
<dbReference type="PROSITE" id="PS51375">
    <property type="entry name" value="PPR"/>
    <property type="match status" value="3"/>
</dbReference>
<sequence>MTGGLPPPLRPSTAPPPPSVTRALHAINTCTTAAALAPIRGAILGDRALLRSTAVVSAFFLACGRLRHLDPALSLFACHPRPHVFVFNSLLRSLGRAPARSPLPLFRHFLRCRGVRPNRFTFPLLLTSLSSLADLRAVHCQVVKSGFGPDLHVRNALLARYADCDPDLAHAEQMFDEMPRPEVVAWTTMITSYRNRGRTFHALATFRRMLAAHVAPNRVTMVAALGACAAHCAVDTGIWIHEYVQKQGWEMDVVLGTALVDMYGKCGKVSDGMHVFSKMAKRNVYTWNSIIGALALAQDGKTALQWFSRMQNDGVQPDEVTLICVLCACAHAGFVDIGRKIFNLAIQGEYGFQPGIKHFGCMVDLLSRSGHLDDAFRVVETMPSQPNAVIWGLLLRGCRARGDSWLSEHVTMRLVELEPENASHYVLLSNLYAETGRWQEAQGILHWMKKKGLRKDAGWSLRMLEDKSKKYTTDGCLLESMSFRKDEPLIPSLPATEHGSSNTKIGSSYRYGRWTGGRVSDDNSADDIKFLDLTITHYLSGPLRIVDAEGVPAAPGDLLAVEICNLGPLPGDEWGYTAIFERENGGGFLTDHFPSARKAIWYFEGIYAYSPQIPGVRFPGLTHPGIVGTAPSAELLNIWNEREKILAETNHESIKICEVLHQRPLANLPTPENCLLGKIQEGTADWQKIANEAARTIPGRENGGNCDIKNLSRGSKVYLPVFVDGANLSTGDMHFSQGDGEVSFCGAIEMSGFLELKCEIIRGGMKEYLTPIGPTPLHVNPIFDIGPVEPRFSDWLVFEGISVDESGKQHFLDASVAYKRAVLNAIEYLSRFGYSKEQVYLLLSCCPCEGRISGIVDSPNAVATLAIPTAIFDQDVKPKRLSGKQGPKLRRLPDVLRCSSDGHLPVTQDPSGTNAP</sequence>
<dbReference type="Pfam" id="PF01535">
    <property type="entry name" value="PPR"/>
    <property type="match status" value="1"/>
</dbReference>
<dbReference type="InterPro" id="IPR011990">
    <property type="entry name" value="TPR-like_helical_dom_sf"/>
</dbReference>
<dbReference type="NCBIfam" id="TIGR00756">
    <property type="entry name" value="PPR"/>
    <property type="match status" value="2"/>
</dbReference>
<dbReference type="Gramene" id="BGIOSGA000760-TA">
    <property type="protein sequence ID" value="BGIOSGA000760-PA"/>
    <property type="gene ID" value="BGIOSGA000760"/>
</dbReference>
<keyword evidence="2" id="KW-0809">Transit peptide</keyword>
<evidence type="ECO:0000313" key="4">
    <source>
        <dbReference type="EMBL" id="EEC71537.1"/>
    </source>
</evidence>